<dbReference type="Gene3D" id="1.25.40.20">
    <property type="entry name" value="Ankyrin repeat-containing domain"/>
    <property type="match status" value="3"/>
</dbReference>
<dbReference type="Proteomes" id="UP000596902">
    <property type="component" value="Unassembled WGS sequence"/>
</dbReference>
<reference evidence="5" key="1">
    <citation type="submission" date="2020-01" db="EMBL/GenBank/DDBJ databases">
        <authorList>
            <person name="Feng Z.H.Z."/>
        </authorList>
    </citation>
    <scope>NUCLEOTIDE SEQUENCE</scope>
    <source>
        <strain evidence="5">CBS107.38</strain>
    </source>
</reference>
<keyword evidence="6" id="KW-1185">Reference proteome</keyword>
<dbReference type="InterPro" id="IPR002110">
    <property type="entry name" value="Ankyrin_rpt"/>
</dbReference>
<comment type="caution">
    <text evidence="5">The sequence shown here is derived from an EMBL/GenBank/DDBJ whole genome shotgun (WGS) entry which is preliminary data.</text>
</comment>
<protein>
    <recommendedName>
        <fullName evidence="4">Nephrocystin 3-like N-terminal domain-containing protein</fullName>
    </recommendedName>
</protein>
<dbReference type="RefSeq" id="XP_038782879.1">
    <property type="nucleotide sequence ID" value="XM_038934604.1"/>
</dbReference>
<feature type="repeat" description="ANK" evidence="3">
    <location>
        <begin position="1215"/>
        <end position="1247"/>
    </location>
</feature>
<evidence type="ECO:0000256" key="2">
    <source>
        <dbReference type="ARBA" id="ARBA00023043"/>
    </source>
</evidence>
<dbReference type="PROSITE" id="PS50297">
    <property type="entry name" value="ANK_REP_REGION"/>
    <property type="match status" value="5"/>
</dbReference>
<evidence type="ECO:0000313" key="6">
    <source>
        <dbReference type="Proteomes" id="UP000596902"/>
    </source>
</evidence>
<dbReference type="InterPro" id="IPR036770">
    <property type="entry name" value="Ankyrin_rpt-contain_sf"/>
</dbReference>
<dbReference type="Pfam" id="PF24883">
    <property type="entry name" value="NPHP3_N"/>
    <property type="match status" value="1"/>
</dbReference>
<feature type="repeat" description="ANK" evidence="3">
    <location>
        <begin position="906"/>
        <end position="938"/>
    </location>
</feature>
<keyword evidence="2 3" id="KW-0040">ANK repeat</keyword>
<dbReference type="SUPFAM" id="SSF48403">
    <property type="entry name" value="Ankyrin repeat"/>
    <property type="match status" value="2"/>
</dbReference>
<evidence type="ECO:0000256" key="3">
    <source>
        <dbReference type="PROSITE-ProRule" id="PRU00023"/>
    </source>
</evidence>
<feature type="repeat" description="ANK" evidence="3">
    <location>
        <begin position="1004"/>
        <end position="1036"/>
    </location>
</feature>
<organism evidence="5 6">
    <name type="scientific">Alternaria burnsii</name>
    <dbReference type="NCBI Taxonomy" id="1187904"/>
    <lineage>
        <taxon>Eukaryota</taxon>
        <taxon>Fungi</taxon>
        <taxon>Dikarya</taxon>
        <taxon>Ascomycota</taxon>
        <taxon>Pezizomycotina</taxon>
        <taxon>Dothideomycetes</taxon>
        <taxon>Pleosporomycetidae</taxon>
        <taxon>Pleosporales</taxon>
        <taxon>Pleosporineae</taxon>
        <taxon>Pleosporaceae</taxon>
        <taxon>Alternaria</taxon>
        <taxon>Alternaria sect. Alternaria</taxon>
    </lineage>
</organism>
<dbReference type="InterPro" id="IPR027417">
    <property type="entry name" value="P-loop_NTPase"/>
</dbReference>
<feature type="repeat" description="ANK" evidence="3">
    <location>
        <begin position="873"/>
        <end position="905"/>
    </location>
</feature>
<evidence type="ECO:0000313" key="5">
    <source>
        <dbReference type="EMBL" id="KAF7672526.1"/>
    </source>
</evidence>
<dbReference type="PANTHER" id="PTHR24198">
    <property type="entry name" value="ANKYRIN REPEAT AND PROTEIN KINASE DOMAIN-CONTAINING PROTEIN"/>
    <property type="match status" value="1"/>
</dbReference>
<feature type="repeat" description="ANK" evidence="3">
    <location>
        <begin position="1182"/>
        <end position="1214"/>
    </location>
</feature>
<dbReference type="GeneID" id="62207782"/>
<dbReference type="EMBL" id="JAAABM010000016">
    <property type="protein sequence ID" value="KAF7672526.1"/>
    <property type="molecule type" value="Genomic_DNA"/>
</dbReference>
<evidence type="ECO:0000256" key="1">
    <source>
        <dbReference type="ARBA" id="ARBA00022737"/>
    </source>
</evidence>
<name>A0A8H7ECG4_9PLEO</name>
<dbReference type="Pfam" id="PF12796">
    <property type="entry name" value="Ank_2"/>
    <property type="match status" value="3"/>
</dbReference>
<dbReference type="SMART" id="SM00248">
    <property type="entry name" value="ANK"/>
    <property type="match status" value="14"/>
</dbReference>
<gene>
    <name evidence="5" type="ORF">GT037_009557</name>
</gene>
<reference evidence="5" key="2">
    <citation type="submission" date="2020-08" db="EMBL/GenBank/DDBJ databases">
        <title>Draft Genome Sequence of Cumin Blight Pathogen Alternaria burnsii.</title>
        <authorList>
            <person name="Feng Z."/>
        </authorList>
    </citation>
    <scope>NUCLEOTIDE SEQUENCE</scope>
    <source>
        <strain evidence="5">CBS107.38</strain>
    </source>
</reference>
<proteinExistence type="predicted"/>
<dbReference type="SUPFAM" id="SSF52540">
    <property type="entry name" value="P-loop containing nucleoside triphosphate hydrolases"/>
    <property type="match status" value="1"/>
</dbReference>
<dbReference type="PANTHER" id="PTHR24198:SF165">
    <property type="entry name" value="ANKYRIN REPEAT-CONTAINING PROTEIN-RELATED"/>
    <property type="match status" value="1"/>
</dbReference>
<keyword evidence="1" id="KW-0677">Repeat</keyword>
<dbReference type="PROSITE" id="PS50088">
    <property type="entry name" value="ANK_REPEAT"/>
    <property type="match status" value="6"/>
</dbReference>
<accession>A0A8H7ECG4</accession>
<evidence type="ECO:0000259" key="4">
    <source>
        <dbReference type="Pfam" id="PF24883"/>
    </source>
</evidence>
<feature type="repeat" description="ANK" evidence="3">
    <location>
        <begin position="1037"/>
        <end position="1069"/>
    </location>
</feature>
<sequence length="1410" mass="157573">MGPYQDEDIVANLWERAFDCLEGSDKDELRFDGRKTATDPASILRVIADKRNECEEKQWVLFTNKEGKEVRVRDVVDKVSGWVDQFIRIGDAAVQYDLAHAVLPWAGVRLLLQLSINDCQVFGGLLESVETVSSIIARYTAVQTQVLIRDSVITRQLTTTLVQLYAAVLRFLADAYSYHKKSTLTIKGTISTAKRYVEEPMLAIERHETEVFKLVTLVQNELVRGSLDEILENIKQNSYNSQRVSEDRRRHLSAWINGIDTRNTYETALRYHHKGTCNWATELQKLQDWQRNESSRGRLLWVHGPAGFGKTFLSAWIIRHLQEVSVEPLAFFFCVADNQATRDPYAILRSWLTQILQENDAVFRVMNAAFTAGDKEHTLSPVELGTRYHHHDPRNYFLRDMVQCLTRSKSRILVVSRDVPDIREILGKSSVAMAEVDAFGYQITAKDTTADVKSFTESVVNEKLPKKKETLRQEIADRAAERSEGMFLWIKLLENEISPGQNAKQLRAAVQEMPTGISEAYSRELEKIVQLAPNNKNMAVTILRWVLFAARPLLVKELAEALVVSDEDLDEYPDTDELPDAWEDGFVDEDYVNEMILGRCGSLLQLRSKTPTTPLSDHTVHFVHFSVKEYISKLRNSLTGSAWASSLGLADVKTEEIRISNICLRYLSLDVFEEIPQDTSVYPFLSYASWAWYFHSFHKRSTPPSQDILERTQKAFDPTASKWKVWTLLLEAELRERESDWEKLSDVSSEFDEFASNSGEGSEPGQEVSTSMTLVENPIYYASLLGLVDVVKWLADQDLDCDCTRGRFGFPLQAAVARNQDGVVRYLLDRNVDVQQEGGLYGFTIIAAAALSSLELVKLLLNAGADATVVDDMKWTALHHAAKRGAAEIVRCLLDHGAQVNSMTSERITAANLACRLGHKDVLSTLIAEGADIALVDVDDVSPLQQALENGHQDLALELIDRLSFTTTTHLRWGPLQTAARAGYTSIIKKMIDKKIDVNMLDEYDWTALQLAAALGDTEAVQTLIGAGADITLAHADTSPPLHIAAGNNHVAIIKLLAENGADVNQLGDGGTTALIVAVSNSCQDALEALLDMGASMKCMYSHEQQSLFDIAIEEGQDNITKALIARGCVGPRGLTATAEQGVTTLSDMNQHQYLPILSCQDDTKGLADRISIMTTPFPMCELNEALHVASARGSKSIVQILLARGASAKTQDINGRSALHYAVRHLKLDIADLLIEYGADPLAQDDIGSTPLDLAVCHGIRAAAFIRKHMGDLTLGIIRRPSLLEAINSNQTPRLSSQTIWNLISGPWTGNYEYLSWQEGEKEAFSIEIPSVGMDESRPSTFLSEHEHDEIGDFQYLGFVDQGGSIWFVKLYEKHGWLYRGRLDAQKRVIRGTWGSNRKLWFGGFELRQ</sequence>
<feature type="domain" description="Nephrocystin 3-like N-terminal" evidence="4">
    <location>
        <begin position="275"/>
        <end position="370"/>
    </location>
</feature>
<dbReference type="InterPro" id="IPR056884">
    <property type="entry name" value="NPHP3-like_N"/>
</dbReference>
<dbReference type="Gene3D" id="3.40.50.300">
    <property type="entry name" value="P-loop containing nucleotide triphosphate hydrolases"/>
    <property type="match status" value="1"/>
</dbReference>